<evidence type="ECO:0000256" key="1">
    <source>
        <dbReference type="SAM" id="SignalP"/>
    </source>
</evidence>
<keyword evidence="1" id="KW-0732">Signal</keyword>
<reference evidence="3" key="1">
    <citation type="submission" date="2017-06" db="EMBL/GenBank/DDBJ databases">
        <authorList>
            <person name="Varghese N."/>
            <person name="Submissions S."/>
        </authorList>
    </citation>
    <scope>NUCLEOTIDE SEQUENCE [LARGE SCALE GENOMIC DNA]</scope>
    <source>
        <strain evidence="3">JCM 23211</strain>
    </source>
</reference>
<protein>
    <submittedName>
        <fullName evidence="2">Uncharacterized protein</fullName>
    </submittedName>
</protein>
<dbReference type="EMBL" id="FZOW01000004">
    <property type="protein sequence ID" value="SNS71943.1"/>
    <property type="molecule type" value="Genomic_DNA"/>
</dbReference>
<name>A0A239GTW0_9NOCA</name>
<dbReference type="RefSeq" id="WP_089245395.1">
    <property type="nucleotide sequence ID" value="NZ_FZOW01000004.1"/>
</dbReference>
<feature type="signal peptide" evidence="1">
    <location>
        <begin position="1"/>
        <end position="31"/>
    </location>
</feature>
<organism evidence="2 3">
    <name type="scientific">Rhodococcoides kyotonense</name>
    <dbReference type="NCBI Taxonomy" id="398843"/>
    <lineage>
        <taxon>Bacteria</taxon>
        <taxon>Bacillati</taxon>
        <taxon>Actinomycetota</taxon>
        <taxon>Actinomycetes</taxon>
        <taxon>Mycobacteriales</taxon>
        <taxon>Nocardiaceae</taxon>
        <taxon>Rhodococcoides</taxon>
    </lineage>
</organism>
<gene>
    <name evidence="2" type="ORF">SAMN05421642_104378</name>
</gene>
<accession>A0A239GTW0</accession>
<dbReference type="Proteomes" id="UP000198327">
    <property type="component" value="Unassembled WGS sequence"/>
</dbReference>
<feature type="chain" id="PRO_5013303254" evidence="1">
    <location>
        <begin position="32"/>
        <end position="140"/>
    </location>
</feature>
<evidence type="ECO:0000313" key="2">
    <source>
        <dbReference type="EMBL" id="SNS71943.1"/>
    </source>
</evidence>
<dbReference type="OrthoDB" id="4464206at2"/>
<dbReference type="AlphaFoldDB" id="A0A239GTW0"/>
<sequence>MTKRRARIAAALFSVFIVVATALFGAGTAQARFVPAGAISPTVGFDPAAIVEWRPDQIFVNQQIFVRVDPSLPGLSDFTLNNWCNCAINWFNHTTQEAGVAFPGPLDTGPIRTGSGDVSAWVEIPGGWTILRGAGNWWVP</sequence>
<proteinExistence type="predicted"/>
<keyword evidence="3" id="KW-1185">Reference proteome</keyword>
<evidence type="ECO:0000313" key="3">
    <source>
        <dbReference type="Proteomes" id="UP000198327"/>
    </source>
</evidence>